<dbReference type="InterPro" id="IPR037185">
    <property type="entry name" value="EmrE-like"/>
</dbReference>
<feature type="transmembrane region" description="Helical" evidence="6">
    <location>
        <begin position="278"/>
        <end position="296"/>
    </location>
</feature>
<keyword evidence="4 6" id="KW-1133">Transmembrane helix</keyword>
<dbReference type="Gene3D" id="1.10.3730.20">
    <property type="match status" value="1"/>
</dbReference>
<dbReference type="PANTHER" id="PTHR22911">
    <property type="entry name" value="ACYL-MALONYL CONDENSING ENZYME-RELATED"/>
    <property type="match status" value="1"/>
</dbReference>
<dbReference type="Proteomes" id="UP000483078">
    <property type="component" value="Unassembled WGS sequence"/>
</dbReference>
<feature type="transmembrane region" description="Helical" evidence="6">
    <location>
        <begin position="187"/>
        <end position="206"/>
    </location>
</feature>
<gene>
    <name evidence="8" type="ORF">FH759_01920</name>
</gene>
<evidence type="ECO:0000256" key="3">
    <source>
        <dbReference type="ARBA" id="ARBA00022692"/>
    </source>
</evidence>
<reference evidence="8 9" key="1">
    <citation type="submission" date="2019-06" db="EMBL/GenBank/DDBJ databases">
        <title>Enrichment of Autotrophic Halophilic Microorganisms from Red Sea Brine Pool Using Microbial Electrosynthesis System.</title>
        <authorList>
            <person name="Alqahtani M.F."/>
            <person name="Bajracharya S."/>
            <person name="Katuri K.P."/>
            <person name="Ali M."/>
            <person name="Saikaly P.E."/>
        </authorList>
    </citation>
    <scope>NUCLEOTIDE SEQUENCE [LARGE SCALE GENOMIC DNA]</scope>
    <source>
        <strain evidence="8">MES6</strain>
    </source>
</reference>
<feature type="transmembrane region" description="Helical" evidence="6">
    <location>
        <begin position="12"/>
        <end position="29"/>
    </location>
</feature>
<feature type="transmembrane region" description="Helical" evidence="6">
    <location>
        <begin position="102"/>
        <end position="124"/>
    </location>
</feature>
<feature type="transmembrane region" description="Helical" evidence="6">
    <location>
        <begin position="253"/>
        <end position="272"/>
    </location>
</feature>
<evidence type="ECO:0000259" key="7">
    <source>
        <dbReference type="Pfam" id="PF00892"/>
    </source>
</evidence>
<comment type="subcellular location">
    <subcellularLocation>
        <location evidence="1">Membrane</location>
        <topology evidence="1">Multi-pass membrane protein</topology>
    </subcellularLocation>
</comment>
<feature type="domain" description="EamA" evidence="7">
    <location>
        <begin position="16"/>
        <end position="147"/>
    </location>
</feature>
<dbReference type="GO" id="GO:0016020">
    <property type="term" value="C:membrane"/>
    <property type="evidence" value="ECO:0007669"/>
    <property type="project" value="UniProtKB-SubCell"/>
</dbReference>
<comment type="similarity">
    <text evidence="2">Belongs to the drug/metabolite transporter (DMT) superfamily. 10 TMS drug/metabolite exporter (DME) (TC 2.A.7.3) family.</text>
</comment>
<organism evidence="8 9">
    <name type="scientific">Sediminimonas qiaohouensis</name>
    <dbReference type="NCBI Taxonomy" id="552061"/>
    <lineage>
        <taxon>Bacteria</taxon>
        <taxon>Pseudomonadati</taxon>
        <taxon>Pseudomonadota</taxon>
        <taxon>Alphaproteobacteria</taxon>
        <taxon>Rhodobacterales</taxon>
        <taxon>Roseobacteraceae</taxon>
        <taxon>Sediminimonas</taxon>
    </lineage>
</organism>
<dbReference type="PANTHER" id="PTHR22911:SF6">
    <property type="entry name" value="SOLUTE CARRIER FAMILY 35 MEMBER G1"/>
    <property type="match status" value="1"/>
</dbReference>
<evidence type="ECO:0000313" key="9">
    <source>
        <dbReference type="Proteomes" id="UP000483078"/>
    </source>
</evidence>
<feature type="transmembrane region" description="Helical" evidence="6">
    <location>
        <begin position="222"/>
        <end position="241"/>
    </location>
</feature>
<protein>
    <submittedName>
        <fullName evidence="8">DMT family transporter</fullName>
    </submittedName>
</protein>
<feature type="transmembrane region" description="Helical" evidence="6">
    <location>
        <begin position="77"/>
        <end position="96"/>
    </location>
</feature>
<name>A0A7C9LLG0_9RHOB</name>
<feature type="transmembrane region" description="Helical" evidence="6">
    <location>
        <begin position="133"/>
        <end position="151"/>
    </location>
</feature>
<dbReference type="AlphaFoldDB" id="A0A7C9LLG0"/>
<feature type="transmembrane region" description="Helical" evidence="6">
    <location>
        <begin position="157"/>
        <end position="175"/>
    </location>
</feature>
<feature type="transmembrane region" description="Helical" evidence="6">
    <location>
        <begin position="41"/>
        <end position="65"/>
    </location>
</feature>
<dbReference type="Pfam" id="PF00892">
    <property type="entry name" value="EamA"/>
    <property type="match status" value="2"/>
</dbReference>
<comment type="caution">
    <text evidence="8">The sequence shown here is derived from an EMBL/GenBank/DDBJ whole genome shotgun (WGS) entry which is preliminary data.</text>
</comment>
<evidence type="ECO:0000256" key="5">
    <source>
        <dbReference type="ARBA" id="ARBA00023136"/>
    </source>
</evidence>
<feature type="domain" description="EamA" evidence="7">
    <location>
        <begin position="159"/>
        <end position="290"/>
    </location>
</feature>
<dbReference type="EMBL" id="VENJ01000002">
    <property type="protein sequence ID" value="MTJ03440.1"/>
    <property type="molecule type" value="Genomic_DNA"/>
</dbReference>
<evidence type="ECO:0000256" key="4">
    <source>
        <dbReference type="ARBA" id="ARBA00022989"/>
    </source>
</evidence>
<evidence type="ECO:0000256" key="2">
    <source>
        <dbReference type="ARBA" id="ARBA00009853"/>
    </source>
</evidence>
<accession>A0A7C9LLG0</accession>
<dbReference type="RefSeq" id="WP_273247919.1">
    <property type="nucleotide sequence ID" value="NZ_VENJ01000002.1"/>
</dbReference>
<dbReference type="InterPro" id="IPR000620">
    <property type="entry name" value="EamA_dom"/>
</dbReference>
<sequence length="311" mass="33245">MSINTAQALPDRTVAGILCMIAFTALAPVMDSFAKATPEVIVVGLILAVRFGFQVLTLIPLAVVLRMAHRPNLRESGLHLLRGFLLLLATGLFFSALRYMPIANAISIFFVEPFILTLLGGFLLGEDVGRRRIIACLIGFGGALLVIQPSFADLGPVALMPLGTALCFAGYMIMTRSMARHIHPITLQGYTAAGATVIVVPLLVLFDGTGNIALDPVMPQGFAIWTLLGVGVTATISHLFISFALRMAPAATIAPLQYLEIVAATGLGYWIFGDFPNALTWTGIAIIVGSGLYVFARERANSIRRRPLPPA</sequence>
<evidence type="ECO:0000256" key="6">
    <source>
        <dbReference type="SAM" id="Phobius"/>
    </source>
</evidence>
<evidence type="ECO:0000313" key="8">
    <source>
        <dbReference type="EMBL" id="MTJ03440.1"/>
    </source>
</evidence>
<keyword evidence="5 6" id="KW-0472">Membrane</keyword>
<proteinExistence type="inferred from homology"/>
<evidence type="ECO:0000256" key="1">
    <source>
        <dbReference type="ARBA" id="ARBA00004141"/>
    </source>
</evidence>
<dbReference type="SUPFAM" id="SSF103481">
    <property type="entry name" value="Multidrug resistance efflux transporter EmrE"/>
    <property type="match status" value="2"/>
</dbReference>
<keyword evidence="3 6" id="KW-0812">Transmembrane</keyword>